<name>A0A5E4PKZ3_9NEOP</name>
<evidence type="ECO:0000313" key="1">
    <source>
        <dbReference type="EMBL" id="VVC86644.1"/>
    </source>
</evidence>
<protein>
    <submittedName>
        <fullName evidence="1">Uncharacterized protein</fullName>
    </submittedName>
</protein>
<proteinExistence type="predicted"/>
<keyword evidence="2" id="KW-1185">Reference proteome</keyword>
<dbReference type="EMBL" id="FZQP02000005">
    <property type="protein sequence ID" value="VVC86644.1"/>
    <property type="molecule type" value="Genomic_DNA"/>
</dbReference>
<gene>
    <name evidence="1" type="ORF">LSINAPIS_LOCUS425</name>
</gene>
<evidence type="ECO:0000313" key="2">
    <source>
        <dbReference type="Proteomes" id="UP000324832"/>
    </source>
</evidence>
<organism evidence="1 2">
    <name type="scientific">Leptidea sinapis</name>
    <dbReference type="NCBI Taxonomy" id="189913"/>
    <lineage>
        <taxon>Eukaryota</taxon>
        <taxon>Metazoa</taxon>
        <taxon>Ecdysozoa</taxon>
        <taxon>Arthropoda</taxon>
        <taxon>Hexapoda</taxon>
        <taxon>Insecta</taxon>
        <taxon>Pterygota</taxon>
        <taxon>Neoptera</taxon>
        <taxon>Endopterygota</taxon>
        <taxon>Lepidoptera</taxon>
        <taxon>Glossata</taxon>
        <taxon>Ditrysia</taxon>
        <taxon>Papilionoidea</taxon>
        <taxon>Pieridae</taxon>
        <taxon>Dismorphiinae</taxon>
        <taxon>Leptidea</taxon>
    </lineage>
</organism>
<sequence>MKQVEEYLADTIDYCDTKDANSAWNDLHARILSIAKKTLGISKGSKLKTDKDASWWSSEVKQVLAEKKSSFKKWQESKAELDKTQYLIGKRPAKRAGAFAKASSENALISRLQNAETDEEIFKIAKQRFKQSQDLNKTNISMTLQENY</sequence>
<reference evidence="1 2" key="1">
    <citation type="submission" date="2017-07" db="EMBL/GenBank/DDBJ databases">
        <authorList>
            <person name="Talla V."/>
            <person name="Backstrom N."/>
        </authorList>
    </citation>
    <scope>NUCLEOTIDE SEQUENCE [LARGE SCALE GENOMIC DNA]</scope>
</reference>
<dbReference type="AlphaFoldDB" id="A0A5E4PKZ3"/>
<dbReference type="Proteomes" id="UP000324832">
    <property type="component" value="Unassembled WGS sequence"/>
</dbReference>
<accession>A0A5E4PKZ3</accession>